<evidence type="ECO:0000313" key="11">
    <source>
        <dbReference type="Proteomes" id="UP000030364"/>
    </source>
</evidence>
<dbReference type="Pfam" id="PF14748">
    <property type="entry name" value="P5CR_dimer"/>
    <property type="match status" value="1"/>
</dbReference>
<gene>
    <name evidence="4" type="primary">proC</name>
    <name evidence="10" type="ORF">THFILI_07230</name>
</gene>
<comment type="function">
    <text evidence="4">Catalyzes the reduction of 1-pyrroline-5-carboxylate (PCA) to L-proline.</text>
</comment>
<dbReference type="EC" id="1.5.1.2" evidence="4 5"/>
<dbReference type="PATRIC" id="fig|276.5.peg.25"/>
<dbReference type="InterPro" id="IPR053790">
    <property type="entry name" value="P5CR-like_CS"/>
</dbReference>
<evidence type="ECO:0000256" key="6">
    <source>
        <dbReference type="PIRSR" id="PIRSR000193-1"/>
    </source>
</evidence>
<evidence type="ECO:0000313" key="10">
    <source>
        <dbReference type="EMBL" id="KGQ23105.1"/>
    </source>
</evidence>
<sequence>MRLVFVGLGKMGRSILRGVLDKGFLAPEEVGVLGRSPERTRELAQAFGIQPVRPEDLARAERVLIAVQPRDFPALAPLIAHPLTGYLSIMAGVSTGVLTRRLGTRRVVRAMPNLAAEIGESSTALFGPKEAEEAGDLDFARALFATVGDVYEIPERLFDAFTGMSASAPAYLAVVAEALADGGVRMGIPRALALKLAADALAATGELLKRTHPGRLKDEVASPGGTTIHGLFALEARGVRAAFMEAVERATLRGQALGEEE</sequence>
<feature type="domain" description="Pyrroline-5-carboxylate reductase dimerisation" evidence="9">
    <location>
        <begin position="155"/>
        <end position="256"/>
    </location>
</feature>
<dbReference type="AlphaFoldDB" id="A0A0A2WXU4"/>
<dbReference type="Proteomes" id="UP000030364">
    <property type="component" value="Unassembled WGS sequence"/>
</dbReference>
<evidence type="ECO:0000256" key="2">
    <source>
        <dbReference type="ARBA" id="ARBA00022857"/>
    </source>
</evidence>
<dbReference type="GO" id="GO:0005737">
    <property type="term" value="C:cytoplasm"/>
    <property type="evidence" value="ECO:0007669"/>
    <property type="project" value="UniProtKB-SubCell"/>
</dbReference>
<keyword evidence="4" id="KW-0963">Cytoplasm</keyword>
<dbReference type="RefSeq" id="WP_038060259.1">
    <property type="nucleotide sequence ID" value="NZ_JPSL02000039.1"/>
</dbReference>
<dbReference type="InterPro" id="IPR036291">
    <property type="entry name" value="NAD(P)-bd_dom_sf"/>
</dbReference>
<comment type="catalytic activity">
    <reaction evidence="4 7">
        <text>L-proline + NADP(+) = (S)-1-pyrroline-5-carboxylate + NADPH + 2 H(+)</text>
        <dbReference type="Rhea" id="RHEA:14109"/>
        <dbReference type="ChEBI" id="CHEBI:15378"/>
        <dbReference type="ChEBI" id="CHEBI:17388"/>
        <dbReference type="ChEBI" id="CHEBI:57783"/>
        <dbReference type="ChEBI" id="CHEBI:58349"/>
        <dbReference type="ChEBI" id="CHEBI:60039"/>
        <dbReference type="EC" id="1.5.1.2"/>
    </reaction>
</comment>
<dbReference type="UniPathway" id="UPA00098">
    <property type="reaction ID" value="UER00361"/>
</dbReference>
<dbReference type="EMBL" id="JPSL02000039">
    <property type="protein sequence ID" value="KGQ23105.1"/>
    <property type="molecule type" value="Genomic_DNA"/>
</dbReference>
<organism evidence="10 11">
    <name type="scientific">Thermus filiformis</name>
    <dbReference type="NCBI Taxonomy" id="276"/>
    <lineage>
        <taxon>Bacteria</taxon>
        <taxon>Thermotogati</taxon>
        <taxon>Deinococcota</taxon>
        <taxon>Deinococci</taxon>
        <taxon>Thermales</taxon>
        <taxon>Thermaceae</taxon>
        <taxon>Thermus</taxon>
    </lineage>
</organism>
<dbReference type="SUPFAM" id="SSF51735">
    <property type="entry name" value="NAD(P)-binding Rossmann-fold domains"/>
    <property type="match status" value="1"/>
</dbReference>
<dbReference type="PIRSF" id="PIRSF000193">
    <property type="entry name" value="Pyrrol-5-carb_rd"/>
    <property type="match status" value="1"/>
</dbReference>
<dbReference type="Gene3D" id="3.40.50.720">
    <property type="entry name" value="NAD(P)-binding Rossmann-like Domain"/>
    <property type="match status" value="1"/>
</dbReference>
<accession>A0A0A2WXU4</accession>
<keyword evidence="4 7" id="KW-0641">Proline biosynthesis</keyword>
<dbReference type="PANTHER" id="PTHR11645">
    <property type="entry name" value="PYRROLINE-5-CARBOXYLATE REDUCTASE"/>
    <property type="match status" value="1"/>
</dbReference>
<dbReference type="InterPro" id="IPR028939">
    <property type="entry name" value="P5C_Rdtase_cat_N"/>
</dbReference>
<dbReference type="Gene3D" id="1.10.3730.10">
    <property type="entry name" value="ProC C-terminal domain-like"/>
    <property type="match status" value="1"/>
</dbReference>
<protein>
    <recommendedName>
        <fullName evidence="4 5">Pyrroline-5-carboxylate reductase</fullName>
        <shortName evidence="4">P5C reductase</shortName>
        <shortName evidence="4">P5CR</shortName>
        <ecNumber evidence="4 5">1.5.1.2</ecNumber>
    </recommendedName>
    <alternativeName>
        <fullName evidence="4">PCA reductase</fullName>
    </alternativeName>
</protein>
<dbReference type="OrthoDB" id="9805754at2"/>
<dbReference type="SUPFAM" id="SSF48179">
    <property type="entry name" value="6-phosphogluconate dehydrogenase C-terminal domain-like"/>
    <property type="match status" value="1"/>
</dbReference>
<dbReference type="PANTHER" id="PTHR11645:SF0">
    <property type="entry name" value="PYRROLINE-5-CARBOXYLATE REDUCTASE 3"/>
    <property type="match status" value="1"/>
</dbReference>
<evidence type="ECO:0000256" key="7">
    <source>
        <dbReference type="RuleBase" id="RU003903"/>
    </source>
</evidence>
<comment type="pathway">
    <text evidence="4 7">Amino-acid biosynthesis; L-proline biosynthesis; L-proline from L-glutamate 5-semialdehyde: step 1/1.</text>
</comment>
<dbReference type="InterPro" id="IPR000304">
    <property type="entry name" value="Pyrroline-COOH_reductase"/>
</dbReference>
<dbReference type="InterPro" id="IPR008927">
    <property type="entry name" value="6-PGluconate_DH-like_C_sf"/>
</dbReference>
<dbReference type="NCBIfam" id="TIGR00112">
    <property type="entry name" value="proC"/>
    <property type="match status" value="1"/>
</dbReference>
<evidence type="ECO:0000259" key="9">
    <source>
        <dbReference type="Pfam" id="PF14748"/>
    </source>
</evidence>
<dbReference type="HAMAP" id="MF_01925">
    <property type="entry name" value="P5C_reductase"/>
    <property type="match status" value="1"/>
</dbReference>
<evidence type="ECO:0000256" key="5">
    <source>
        <dbReference type="NCBIfam" id="TIGR00112"/>
    </source>
</evidence>
<dbReference type="FunFam" id="1.10.3730.10:FF:000001">
    <property type="entry name" value="Pyrroline-5-carboxylate reductase"/>
    <property type="match status" value="1"/>
</dbReference>
<name>A0A0A2WXU4_THEFI</name>
<comment type="catalytic activity">
    <reaction evidence="4">
        <text>L-proline + NAD(+) = (S)-1-pyrroline-5-carboxylate + NADH + 2 H(+)</text>
        <dbReference type="Rhea" id="RHEA:14105"/>
        <dbReference type="ChEBI" id="CHEBI:15378"/>
        <dbReference type="ChEBI" id="CHEBI:17388"/>
        <dbReference type="ChEBI" id="CHEBI:57540"/>
        <dbReference type="ChEBI" id="CHEBI:57945"/>
        <dbReference type="ChEBI" id="CHEBI:60039"/>
        <dbReference type="EC" id="1.5.1.2"/>
    </reaction>
</comment>
<dbReference type="InterPro" id="IPR029036">
    <property type="entry name" value="P5CR_dimer"/>
</dbReference>
<evidence type="ECO:0000256" key="3">
    <source>
        <dbReference type="ARBA" id="ARBA00023002"/>
    </source>
</evidence>
<comment type="similarity">
    <text evidence="1 4 7">Belongs to the pyrroline-5-carboxylate reductase family.</text>
</comment>
<evidence type="ECO:0000259" key="8">
    <source>
        <dbReference type="Pfam" id="PF03807"/>
    </source>
</evidence>
<keyword evidence="2 4" id="KW-0521">NADP</keyword>
<evidence type="ECO:0000256" key="1">
    <source>
        <dbReference type="ARBA" id="ARBA00005525"/>
    </source>
</evidence>
<keyword evidence="3 4" id="KW-0560">Oxidoreductase</keyword>
<keyword evidence="4 7" id="KW-0028">Amino-acid biosynthesis</keyword>
<dbReference type="Pfam" id="PF03807">
    <property type="entry name" value="F420_oxidored"/>
    <property type="match status" value="1"/>
</dbReference>
<keyword evidence="11" id="KW-1185">Reference proteome</keyword>
<dbReference type="GO" id="GO:0004735">
    <property type="term" value="F:pyrroline-5-carboxylate reductase activity"/>
    <property type="evidence" value="ECO:0007669"/>
    <property type="project" value="UniProtKB-UniRule"/>
</dbReference>
<comment type="caution">
    <text evidence="10">The sequence shown here is derived from an EMBL/GenBank/DDBJ whole genome shotgun (WGS) entry which is preliminary data.</text>
</comment>
<evidence type="ECO:0000256" key="4">
    <source>
        <dbReference type="HAMAP-Rule" id="MF_01925"/>
    </source>
</evidence>
<feature type="domain" description="Pyrroline-5-carboxylate reductase catalytic N-terminal" evidence="8">
    <location>
        <begin position="3"/>
        <end position="90"/>
    </location>
</feature>
<dbReference type="GO" id="GO:0055129">
    <property type="term" value="P:L-proline biosynthetic process"/>
    <property type="evidence" value="ECO:0007669"/>
    <property type="project" value="UniProtKB-UniRule"/>
</dbReference>
<feature type="binding site" evidence="6">
    <location>
        <begin position="66"/>
        <end position="69"/>
    </location>
    <ligand>
        <name>NADP(+)</name>
        <dbReference type="ChEBI" id="CHEBI:58349"/>
    </ligand>
</feature>
<proteinExistence type="inferred from homology"/>
<dbReference type="PROSITE" id="PS00521">
    <property type="entry name" value="P5CR"/>
    <property type="match status" value="1"/>
</dbReference>
<dbReference type="STRING" id="276.THFILI_07230"/>
<comment type="subcellular location">
    <subcellularLocation>
        <location evidence="4">Cytoplasm</location>
    </subcellularLocation>
</comment>
<reference evidence="10 11" key="1">
    <citation type="journal article" date="2015" name="Genome Announc.">
        <title>Draft Genome Sequence of the Thermophile Thermus filiformis ATCC 43280, Producer of Carotenoid-(Di)glucoside-Branched Fatty Acid (Di)esters and Source of Hyperthermostable Enzymes of Biotechnological Interest.</title>
        <authorList>
            <person name="Mandelli F."/>
            <person name="Oliveira Ramires B."/>
            <person name="Couger M.B."/>
            <person name="Paixao D.A."/>
            <person name="Camilo C.M."/>
            <person name="Polikarpov I."/>
            <person name="Prade R."/>
            <person name="Riano-Pachon D.M."/>
            <person name="Squina F.M."/>
        </authorList>
    </citation>
    <scope>NUCLEOTIDE SEQUENCE [LARGE SCALE GENOMIC DNA]</scope>
    <source>
        <strain evidence="10 11">ATCC 43280</strain>
    </source>
</reference>